<gene>
    <name evidence="11" type="primary">LOC108733561</name>
</gene>
<accession>A0A7F5RJY4</accession>
<evidence type="ECO:0000256" key="5">
    <source>
        <dbReference type="ARBA" id="ARBA00022989"/>
    </source>
</evidence>
<dbReference type="AlphaFoldDB" id="A0A7F5RJY4"/>
<dbReference type="Gene3D" id="1.20.1740.10">
    <property type="entry name" value="Amino acid/polyamine transporter I"/>
    <property type="match status" value="2"/>
</dbReference>
<reference evidence="11" key="1">
    <citation type="submission" date="2025-08" db="UniProtKB">
        <authorList>
            <consortium name="RefSeq"/>
        </authorList>
    </citation>
    <scope>IDENTIFICATION</scope>
    <source>
        <tissue evidence="11">Entire body</tissue>
    </source>
</reference>
<feature type="transmembrane region" description="Helical" evidence="8">
    <location>
        <begin position="394"/>
        <end position="415"/>
    </location>
</feature>
<proteinExistence type="inferred from homology"/>
<feature type="transmembrane region" description="Helical" evidence="8">
    <location>
        <begin position="493"/>
        <end position="513"/>
    </location>
</feature>
<dbReference type="InterPro" id="IPR002293">
    <property type="entry name" value="AA/rel_permease1"/>
</dbReference>
<dbReference type="GO" id="GO:0097638">
    <property type="term" value="P:L-arginine import across plasma membrane"/>
    <property type="evidence" value="ECO:0007669"/>
    <property type="project" value="TreeGrafter"/>
</dbReference>
<dbReference type="GeneID" id="108733561"/>
<name>A0A7F5RJY4_AGRPL</name>
<feature type="transmembrane region" description="Helical" evidence="8">
    <location>
        <begin position="54"/>
        <end position="79"/>
    </location>
</feature>
<feature type="transmembrane region" description="Helical" evidence="8">
    <location>
        <begin position="460"/>
        <end position="481"/>
    </location>
</feature>
<evidence type="ECO:0000256" key="4">
    <source>
        <dbReference type="ARBA" id="ARBA00022692"/>
    </source>
</evidence>
<evidence type="ECO:0000256" key="3">
    <source>
        <dbReference type="ARBA" id="ARBA00022448"/>
    </source>
</evidence>
<dbReference type="GO" id="GO:0061459">
    <property type="term" value="F:L-arginine transmembrane transporter activity"/>
    <property type="evidence" value="ECO:0007669"/>
    <property type="project" value="TreeGrafter"/>
</dbReference>
<feature type="transmembrane region" description="Helical" evidence="8">
    <location>
        <begin position="318"/>
        <end position="346"/>
    </location>
</feature>
<feature type="transmembrane region" description="Helical" evidence="8">
    <location>
        <begin position="159"/>
        <end position="176"/>
    </location>
</feature>
<evidence type="ECO:0000256" key="7">
    <source>
        <dbReference type="ARBA" id="ARBA00023180"/>
    </source>
</evidence>
<keyword evidence="4 8" id="KW-0812">Transmembrane</keyword>
<keyword evidence="5 8" id="KW-1133">Transmembrane helix</keyword>
<feature type="transmembrane region" description="Helical" evidence="8">
    <location>
        <begin position="21"/>
        <end position="48"/>
    </location>
</feature>
<comment type="subcellular location">
    <subcellularLocation>
        <location evidence="1">Endomembrane system</location>
        <topology evidence="1">Multi-pass membrane protein</topology>
    </subcellularLocation>
</comment>
<dbReference type="PANTHER" id="PTHR43243">
    <property type="entry name" value="INNER MEMBRANE TRANSPORTER YGJI-RELATED"/>
    <property type="match status" value="1"/>
</dbReference>
<dbReference type="GO" id="GO:0012505">
    <property type="term" value="C:endomembrane system"/>
    <property type="evidence" value="ECO:0007669"/>
    <property type="project" value="UniProtKB-SubCell"/>
</dbReference>
<protein>
    <submittedName>
        <fullName evidence="11">Cationic amino acid transporter 2 isoform X2</fullName>
    </submittedName>
</protein>
<evidence type="ECO:0000313" key="10">
    <source>
        <dbReference type="Proteomes" id="UP000192223"/>
    </source>
</evidence>
<feature type="transmembrane region" description="Helical" evidence="8">
    <location>
        <begin position="367"/>
        <end position="388"/>
    </location>
</feature>
<keyword evidence="10" id="KW-1185">Reference proteome</keyword>
<dbReference type="FunFam" id="1.20.1740.10:FF:000010">
    <property type="entry name" value="probable cationic amino acid transporter"/>
    <property type="match status" value="1"/>
</dbReference>
<dbReference type="GO" id="GO:0005886">
    <property type="term" value="C:plasma membrane"/>
    <property type="evidence" value="ECO:0007669"/>
    <property type="project" value="TreeGrafter"/>
</dbReference>
<evidence type="ECO:0000256" key="6">
    <source>
        <dbReference type="ARBA" id="ARBA00023136"/>
    </source>
</evidence>
<comment type="similarity">
    <text evidence="2">Belongs to the amino acid-polyamine-organocation (APC) superfamily. Cationic amino acid transporter (CAT) (TC 2.A.3.3) family.</text>
</comment>
<dbReference type="Pfam" id="PF13906">
    <property type="entry name" value="AA_permease_C"/>
    <property type="match status" value="1"/>
</dbReference>
<sequence>MKFLSYLSRKKTPLVNQDSSLLARVLSVVDLTGLGVGSTLGLGVYVLAGSVAKTVAGPAVCLSFLVAAIASAFAGLCYAEFASRVPRAGSAYVYSYVTVGEFVAYIIGWNLILEYVIGSASVARGMSNYIDSLTNYQMKNYFSQVVPINVDFLADYPDILSFVLVVVITVLLAFGVKESSFLNNIFTVLNLVVIAIVIVAGSINADVKNWRISKDEIPEDLSSAAGEGGFLPFGVAGIMAGAARCFFGFVGFDAIATTGEEAKNPQRNIPIAIVISLTIIFFAYFGISVVLTLMWPYYDQDADAPFPYVFEQLGWTAIKWIVTTGAVFALCTSLLGAMFPLPRVLYAMASDGLLFFSLSKVHPKTQTPLLATIISGIFAGLMSMIFNLDQLVDMMSIGTLLAYTIVSVCVLVLRYEQITDYSHLKKDLEMKKQDVVLFDVFKQVFNLNNNKYPNEFSANIIKWSIVAFSVLSVVISLILFYGMTDSEFMKPQYIVPLVLLFIALIVCVIVIARQPTEDANLAFKVPWVPYIPCLSVFINLYLMVQLDLQTWIRFAVWLLIGFVIYFGYGITHSTEREIHELSEKKNSFAISANETEKPENDTYKKQTTAC</sequence>
<evidence type="ECO:0000256" key="8">
    <source>
        <dbReference type="SAM" id="Phobius"/>
    </source>
</evidence>
<dbReference type="PANTHER" id="PTHR43243:SF95">
    <property type="entry name" value="LD37241P"/>
    <property type="match status" value="1"/>
</dbReference>
<keyword evidence="7" id="KW-0325">Glycoprotein</keyword>
<evidence type="ECO:0000256" key="2">
    <source>
        <dbReference type="ARBA" id="ARBA00008572"/>
    </source>
</evidence>
<dbReference type="GO" id="GO:0000064">
    <property type="term" value="F:L-ornithine transmembrane transporter activity"/>
    <property type="evidence" value="ECO:0007669"/>
    <property type="project" value="TreeGrafter"/>
</dbReference>
<dbReference type="FunFam" id="1.20.1740.10:FF:000024">
    <property type="entry name" value="High affinity cationic amino acid transporter 1"/>
    <property type="match status" value="1"/>
</dbReference>
<evidence type="ECO:0000313" key="11">
    <source>
        <dbReference type="RefSeq" id="XP_025836185.1"/>
    </source>
</evidence>
<feature type="transmembrane region" description="Helical" evidence="8">
    <location>
        <begin position="230"/>
        <end position="250"/>
    </location>
</feature>
<dbReference type="Pfam" id="PF13520">
    <property type="entry name" value="AA_permease_2"/>
    <property type="match status" value="1"/>
</dbReference>
<keyword evidence="3" id="KW-0813">Transport</keyword>
<dbReference type="RefSeq" id="XP_025836185.1">
    <property type="nucleotide sequence ID" value="XM_025980400.1"/>
</dbReference>
<dbReference type="OrthoDB" id="3900342at2759"/>
<dbReference type="Proteomes" id="UP000192223">
    <property type="component" value="Unplaced"/>
</dbReference>
<keyword evidence="6 8" id="KW-0472">Membrane</keyword>
<dbReference type="InterPro" id="IPR029485">
    <property type="entry name" value="CAT_C"/>
</dbReference>
<feature type="transmembrane region" description="Helical" evidence="8">
    <location>
        <begin position="271"/>
        <end position="298"/>
    </location>
</feature>
<dbReference type="PIRSF" id="PIRSF006060">
    <property type="entry name" value="AA_transporter"/>
    <property type="match status" value="1"/>
</dbReference>
<evidence type="ECO:0000256" key="1">
    <source>
        <dbReference type="ARBA" id="ARBA00004127"/>
    </source>
</evidence>
<feature type="transmembrane region" description="Helical" evidence="8">
    <location>
        <begin position="550"/>
        <end position="568"/>
    </location>
</feature>
<dbReference type="GO" id="GO:0015189">
    <property type="term" value="F:L-lysine transmembrane transporter activity"/>
    <property type="evidence" value="ECO:0007669"/>
    <property type="project" value="TreeGrafter"/>
</dbReference>
<organism evidence="10 11">
    <name type="scientific">Agrilus planipennis</name>
    <name type="common">Emerald ash borer</name>
    <name type="synonym">Agrilus marcopoli</name>
    <dbReference type="NCBI Taxonomy" id="224129"/>
    <lineage>
        <taxon>Eukaryota</taxon>
        <taxon>Metazoa</taxon>
        <taxon>Ecdysozoa</taxon>
        <taxon>Arthropoda</taxon>
        <taxon>Hexapoda</taxon>
        <taxon>Insecta</taxon>
        <taxon>Pterygota</taxon>
        <taxon>Neoptera</taxon>
        <taxon>Endopterygota</taxon>
        <taxon>Coleoptera</taxon>
        <taxon>Polyphaga</taxon>
        <taxon>Elateriformia</taxon>
        <taxon>Buprestoidea</taxon>
        <taxon>Buprestidae</taxon>
        <taxon>Agrilinae</taxon>
        <taxon>Agrilus</taxon>
    </lineage>
</organism>
<feature type="transmembrane region" description="Helical" evidence="8">
    <location>
        <begin position="525"/>
        <end position="544"/>
    </location>
</feature>
<feature type="transmembrane region" description="Helical" evidence="8">
    <location>
        <begin position="91"/>
        <end position="112"/>
    </location>
</feature>
<feature type="transmembrane region" description="Helical" evidence="8">
    <location>
        <begin position="188"/>
        <end position="205"/>
    </location>
</feature>
<feature type="domain" description="Cationic amino acid transporter C-terminal" evidence="9">
    <location>
        <begin position="523"/>
        <end position="573"/>
    </location>
</feature>
<evidence type="ECO:0000259" key="9">
    <source>
        <dbReference type="Pfam" id="PF13906"/>
    </source>
</evidence>